<dbReference type="EMBL" id="JAAGVY010000117">
    <property type="protein sequence ID" value="NEN25902.1"/>
    <property type="molecule type" value="Genomic_DNA"/>
</dbReference>
<organism evidence="1 2">
    <name type="scientific">Cryomorpha ignava</name>
    <dbReference type="NCBI Taxonomy" id="101383"/>
    <lineage>
        <taxon>Bacteria</taxon>
        <taxon>Pseudomonadati</taxon>
        <taxon>Bacteroidota</taxon>
        <taxon>Flavobacteriia</taxon>
        <taxon>Flavobacteriales</taxon>
        <taxon>Cryomorphaceae</taxon>
        <taxon>Cryomorpha</taxon>
    </lineage>
</organism>
<gene>
    <name evidence="1" type="ORF">G3O08_20635</name>
</gene>
<name>A0A7K3WYG0_9FLAO</name>
<dbReference type="Proteomes" id="UP000486602">
    <property type="component" value="Unassembled WGS sequence"/>
</dbReference>
<feature type="non-terminal residue" evidence="1">
    <location>
        <position position="1"/>
    </location>
</feature>
<dbReference type="AlphaFoldDB" id="A0A7K3WYG0"/>
<dbReference type="Gene3D" id="2.180.10.10">
    <property type="entry name" value="RHS repeat-associated core"/>
    <property type="match status" value="1"/>
</dbReference>
<evidence type="ECO:0008006" key="3">
    <source>
        <dbReference type="Google" id="ProtNLM"/>
    </source>
</evidence>
<protein>
    <recommendedName>
        <fullName evidence="3">RHS repeat-associated core domain-containing protein</fullName>
    </recommendedName>
</protein>
<reference evidence="1 2" key="1">
    <citation type="submission" date="2020-02" db="EMBL/GenBank/DDBJ databases">
        <title>Out from the shadows clarifying the taxonomy of the family Cryomorphaceae and related taxa by utilizing the GTDB taxonomic framework.</title>
        <authorList>
            <person name="Bowman J.P."/>
        </authorList>
    </citation>
    <scope>NUCLEOTIDE SEQUENCE [LARGE SCALE GENOMIC DNA]</scope>
    <source>
        <strain evidence="1 2">QSSC 1-22</strain>
    </source>
</reference>
<accession>A0A7K3WYG0</accession>
<keyword evidence="2" id="KW-1185">Reference proteome</keyword>
<proteinExistence type="predicted"/>
<evidence type="ECO:0000313" key="1">
    <source>
        <dbReference type="EMBL" id="NEN25902.1"/>
    </source>
</evidence>
<dbReference type="RefSeq" id="WP_204336977.1">
    <property type="nucleotide sequence ID" value="NZ_JAAGVY010000117.1"/>
</dbReference>
<sequence length="470" mass="53763">AYTGNVGSGGTLIEKKLTSYTVYDDFGRVVFDIPAKAMEELEILGTYVVKVSDTPHPTLQIVKDLVSTYSYDEKGRLWQKEMPGTGKQNFVFDHYDRVVMSRDNKQIMEGKWNFVKYDTRGRVVIKGATTMAGHHSFHSVESAEHFEDNGEIIKGEIFTGGTGSLMGYSNLTYPVLTASQIDSITNVYYFDNYDFDFPVEFNFIPFNAITLPLEVVRGLATGSNTRILNADGTMGGWLATVTYYDIKKRPIQAFTKNHKGGWDRIDTYYNEYGQVEKTMQYHRFEATDSEHVFSTRYTYSNQSGKLRQVKCRIDNDPEVTVSSRWYDEKGQLKKLRHHKPVGIFHYLQNIDYRYNDQGNLTHINNTALIVDAFNDDSDDVFGQELTYFDESSDYYVPPPSMDNPHSVTPRYGGNISSMMWNAKTPDEDGAMLNRHAYVYRYDDLNNLTDALYGSDLPLSSPLNDWTQIKV</sequence>
<evidence type="ECO:0000313" key="2">
    <source>
        <dbReference type="Proteomes" id="UP000486602"/>
    </source>
</evidence>
<comment type="caution">
    <text evidence="1">The sequence shown here is derived from an EMBL/GenBank/DDBJ whole genome shotgun (WGS) entry which is preliminary data.</text>
</comment>